<keyword evidence="3" id="KW-1185">Reference proteome</keyword>
<sequence>MSPLLISYQASDPLAQSFKLHIQGLTEDNWDFPAIAFSPVPVKIAFKGRSASRWRRQQRRKIRQSRQVLIVISQNTWQSEWVDWEVATAAAEDKQLLAAKLDAPFMAPLALVEAQPQWIDPFDPQALSLRHI</sequence>
<dbReference type="AlphaFoldDB" id="A0A0R1K1Q7"/>
<organism evidence="2 3">
    <name type="scientific">Levilactobacillus namurensis DSM 19117</name>
    <dbReference type="NCBI Taxonomy" id="1423773"/>
    <lineage>
        <taxon>Bacteria</taxon>
        <taxon>Bacillati</taxon>
        <taxon>Bacillota</taxon>
        <taxon>Bacilli</taxon>
        <taxon>Lactobacillales</taxon>
        <taxon>Lactobacillaceae</taxon>
        <taxon>Levilactobacillus</taxon>
    </lineage>
</organism>
<accession>A0A0R1K1Q7</accession>
<proteinExistence type="predicted"/>
<name>A0A0R1K1Q7_9LACO</name>
<feature type="domain" description="Thoeris protein ThsB TIR-like" evidence="1">
    <location>
        <begin position="7"/>
        <end position="102"/>
    </location>
</feature>
<dbReference type="SUPFAM" id="SSF52200">
    <property type="entry name" value="Toll/Interleukin receptor TIR domain"/>
    <property type="match status" value="1"/>
</dbReference>
<reference evidence="2 3" key="1">
    <citation type="journal article" date="2015" name="Genome Announc.">
        <title>Expanding the biotechnology potential of lactobacilli through comparative genomics of 213 strains and associated genera.</title>
        <authorList>
            <person name="Sun Z."/>
            <person name="Harris H.M."/>
            <person name="McCann A."/>
            <person name="Guo C."/>
            <person name="Argimon S."/>
            <person name="Zhang W."/>
            <person name="Yang X."/>
            <person name="Jeffery I.B."/>
            <person name="Cooney J.C."/>
            <person name="Kagawa T.F."/>
            <person name="Liu W."/>
            <person name="Song Y."/>
            <person name="Salvetti E."/>
            <person name="Wrobel A."/>
            <person name="Rasinkangas P."/>
            <person name="Parkhill J."/>
            <person name="Rea M.C."/>
            <person name="O'Sullivan O."/>
            <person name="Ritari J."/>
            <person name="Douillard F.P."/>
            <person name="Paul Ross R."/>
            <person name="Yang R."/>
            <person name="Briner A.E."/>
            <person name="Felis G.E."/>
            <person name="de Vos W.M."/>
            <person name="Barrangou R."/>
            <person name="Klaenhammer T.R."/>
            <person name="Caufield P.W."/>
            <person name="Cui Y."/>
            <person name="Zhang H."/>
            <person name="O'Toole P.W."/>
        </authorList>
    </citation>
    <scope>NUCLEOTIDE SEQUENCE [LARGE SCALE GENOMIC DNA]</scope>
    <source>
        <strain evidence="2 3">DSM 19117</strain>
    </source>
</reference>
<dbReference type="InterPro" id="IPR035897">
    <property type="entry name" value="Toll_tir_struct_dom_sf"/>
</dbReference>
<dbReference type="Pfam" id="PF08937">
    <property type="entry name" value="ThsB_TIR"/>
    <property type="match status" value="1"/>
</dbReference>
<protein>
    <recommendedName>
        <fullName evidence="1">Thoeris protein ThsB TIR-like domain-containing protein</fullName>
    </recommendedName>
</protein>
<dbReference type="OrthoDB" id="2316360at2"/>
<evidence type="ECO:0000313" key="2">
    <source>
        <dbReference type="EMBL" id="KRK77439.1"/>
    </source>
</evidence>
<dbReference type="Gene3D" id="3.40.50.10140">
    <property type="entry name" value="Toll/interleukin-1 receptor homology (TIR) domain"/>
    <property type="match status" value="1"/>
</dbReference>
<evidence type="ECO:0000313" key="3">
    <source>
        <dbReference type="Proteomes" id="UP000051162"/>
    </source>
</evidence>
<evidence type="ECO:0000259" key="1">
    <source>
        <dbReference type="Pfam" id="PF08937"/>
    </source>
</evidence>
<dbReference type="EMBL" id="AZDT01000006">
    <property type="protein sequence ID" value="KRK77439.1"/>
    <property type="molecule type" value="Genomic_DNA"/>
</dbReference>
<comment type="caution">
    <text evidence="2">The sequence shown here is derived from an EMBL/GenBank/DDBJ whole genome shotgun (WGS) entry which is preliminary data.</text>
</comment>
<dbReference type="RefSeq" id="WP_056943538.1">
    <property type="nucleotide sequence ID" value="NZ_AZDT01000006.1"/>
</dbReference>
<dbReference type="InterPro" id="IPR015032">
    <property type="entry name" value="ThsB__TIR-like_domain"/>
</dbReference>
<dbReference type="Proteomes" id="UP000051162">
    <property type="component" value="Unassembled WGS sequence"/>
</dbReference>
<dbReference type="PATRIC" id="fig|1423773.3.peg.2000"/>
<dbReference type="GeneID" id="84781796"/>
<gene>
    <name evidence="2" type="ORF">FD30_GL001954</name>
</gene>